<organism evidence="1 2">
    <name type="scientific">Suricata suricatta</name>
    <name type="common">Meerkat</name>
    <dbReference type="NCBI Taxonomy" id="37032"/>
    <lineage>
        <taxon>Eukaryota</taxon>
        <taxon>Metazoa</taxon>
        <taxon>Chordata</taxon>
        <taxon>Craniata</taxon>
        <taxon>Vertebrata</taxon>
        <taxon>Euteleostomi</taxon>
        <taxon>Mammalia</taxon>
        <taxon>Eutheria</taxon>
        <taxon>Laurasiatheria</taxon>
        <taxon>Carnivora</taxon>
        <taxon>Feliformia</taxon>
        <taxon>Herpestidae</taxon>
        <taxon>Suricata</taxon>
    </lineage>
</organism>
<accession>A0A673V4I6</accession>
<reference evidence="1" key="2">
    <citation type="submission" date="2025-08" db="UniProtKB">
        <authorList>
            <consortium name="Ensembl"/>
        </authorList>
    </citation>
    <scope>IDENTIFICATION</scope>
</reference>
<protein>
    <submittedName>
        <fullName evidence="1">Uncharacterized protein</fullName>
    </submittedName>
</protein>
<dbReference type="AlphaFoldDB" id="A0A673V4I6"/>
<name>A0A673V4I6_SURSU</name>
<proteinExistence type="predicted"/>
<reference evidence="1 2" key="1">
    <citation type="submission" date="2019-05" db="EMBL/GenBank/DDBJ databases">
        <title>A Chromosome-scale Meerkat (S. suricatta) Genome Assembly.</title>
        <authorList>
            <person name="Dudchenko O."/>
            <person name="Lieberman Aiden E."/>
            <person name="Tung J."/>
            <person name="Barreiro L.B."/>
            <person name="Clutton-Brock T.H."/>
        </authorList>
    </citation>
    <scope>NUCLEOTIDE SEQUENCE [LARGE SCALE GENOMIC DNA]</scope>
</reference>
<sequence length="94" mass="10581">MFGSYICPSATARREIVHLQTRQCSNQTCTKFGYCLALGSCTWSLAPWTTKAQDFSGKSLGQTTSFRVRVVLGTTRPKGNTLKMLSWSAWCWMF</sequence>
<keyword evidence="2" id="KW-1185">Reference proteome</keyword>
<evidence type="ECO:0000313" key="2">
    <source>
        <dbReference type="Proteomes" id="UP000472268"/>
    </source>
</evidence>
<reference evidence="1" key="3">
    <citation type="submission" date="2025-09" db="UniProtKB">
        <authorList>
            <consortium name="Ensembl"/>
        </authorList>
    </citation>
    <scope>IDENTIFICATION</scope>
</reference>
<dbReference type="Proteomes" id="UP000472268">
    <property type="component" value="Chromosome 5"/>
</dbReference>
<dbReference type="Ensembl" id="ENSSSUT00005032493.1">
    <property type="protein sequence ID" value="ENSSSUP00005028462.1"/>
    <property type="gene ID" value="ENSSSUG00005018388.1"/>
</dbReference>
<evidence type="ECO:0000313" key="1">
    <source>
        <dbReference type="Ensembl" id="ENSSSUP00005028462.1"/>
    </source>
</evidence>
<dbReference type="OMA" id="SAWCWMF"/>